<evidence type="ECO:0000259" key="6">
    <source>
        <dbReference type="Pfam" id="PF01782"/>
    </source>
</evidence>
<sequence>MPEQGDRPDAQRGSPMIVLGRIVAPFGVQGWVRVHPFGDDPLSWKKMPQWWLGTDPDGKVWVPYTLTGCKEHGKGGIVASFAEVPDRNGAEAVGGYYIAAPREALPKPDADEYYWGDLVGLEVRNASGVVLGKVTGLLSTGAHDVLQIQDGDAERLIPFVASYVTAVDIDSGRISVEWEADW</sequence>
<dbReference type="InterPro" id="IPR056792">
    <property type="entry name" value="PRC_RimM"/>
</dbReference>
<reference evidence="8 9" key="1">
    <citation type="submission" date="2019-06" db="EMBL/GenBank/DDBJ databases">
        <title>Whole genome shotgun sequence of Zoogloea ramigera NBRC 15342.</title>
        <authorList>
            <person name="Hosoyama A."/>
            <person name="Uohara A."/>
            <person name="Ohji S."/>
            <person name="Ichikawa N."/>
        </authorList>
    </citation>
    <scope>NUCLEOTIDE SEQUENCE [LARGE SCALE GENOMIC DNA]</scope>
    <source>
        <strain evidence="8 9">NBRC 15342</strain>
    </source>
</reference>
<comment type="similarity">
    <text evidence="5">Belongs to the RimM family.</text>
</comment>
<dbReference type="GO" id="GO:0006364">
    <property type="term" value="P:rRNA processing"/>
    <property type="evidence" value="ECO:0007669"/>
    <property type="project" value="UniProtKB-UniRule"/>
</dbReference>
<dbReference type="InterPro" id="IPR009000">
    <property type="entry name" value="Transl_B-barrel_sf"/>
</dbReference>
<dbReference type="GO" id="GO:0005737">
    <property type="term" value="C:cytoplasm"/>
    <property type="evidence" value="ECO:0007669"/>
    <property type="project" value="UniProtKB-SubCell"/>
</dbReference>
<name>A0A4Y4CTJ0_ZOORA</name>
<gene>
    <name evidence="5 8" type="primary">rimM</name>
    <name evidence="8" type="ORF">ZRA01_22810</name>
</gene>
<keyword evidence="1 5" id="KW-0963">Cytoplasm</keyword>
<organism evidence="8 9">
    <name type="scientific">Zoogloea ramigera</name>
    <dbReference type="NCBI Taxonomy" id="350"/>
    <lineage>
        <taxon>Bacteria</taxon>
        <taxon>Pseudomonadati</taxon>
        <taxon>Pseudomonadota</taxon>
        <taxon>Betaproteobacteria</taxon>
        <taxon>Rhodocyclales</taxon>
        <taxon>Zoogloeaceae</taxon>
        <taxon>Zoogloea</taxon>
    </lineage>
</organism>
<proteinExistence type="inferred from homology"/>
<keyword evidence="4 5" id="KW-0143">Chaperone</keyword>
<comment type="domain">
    <text evidence="5">The PRC barrel domain binds ribosomal protein uS19.</text>
</comment>
<dbReference type="InterPro" id="IPR011961">
    <property type="entry name" value="RimM"/>
</dbReference>
<dbReference type="InterPro" id="IPR036976">
    <property type="entry name" value="RimM_N_sf"/>
</dbReference>
<evidence type="ECO:0000259" key="7">
    <source>
        <dbReference type="Pfam" id="PF24986"/>
    </source>
</evidence>
<evidence type="ECO:0000313" key="8">
    <source>
        <dbReference type="EMBL" id="GEC96208.1"/>
    </source>
</evidence>
<protein>
    <recommendedName>
        <fullName evidence="5">Ribosome maturation factor RimM</fullName>
    </recommendedName>
</protein>
<comment type="subcellular location">
    <subcellularLocation>
        <location evidence="5">Cytoplasm</location>
    </subcellularLocation>
</comment>
<dbReference type="Proteomes" id="UP000318422">
    <property type="component" value="Unassembled WGS sequence"/>
</dbReference>
<dbReference type="GO" id="GO:0043022">
    <property type="term" value="F:ribosome binding"/>
    <property type="evidence" value="ECO:0007669"/>
    <property type="project" value="InterPro"/>
</dbReference>
<dbReference type="Pfam" id="PF24986">
    <property type="entry name" value="PRC_RimM"/>
    <property type="match status" value="1"/>
</dbReference>
<evidence type="ECO:0000256" key="2">
    <source>
        <dbReference type="ARBA" id="ARBA00022517"/>
    </source>
</evidence>
<comment type="caution">
    <text evidence="8">The sequence shown here is derived from an EMBL/GenBank/DDBJ whole genome shotgun (WGS) entry which is preliminary data.</text>
</comment>
<keyword evidence="9" id="KW-1185">Reference proteome</keyword>
<dbReference type="HAMAP" id="MF_00014">
    <property type="entry name" value="Ribosome_mat_RimM"/>
    <property type="match status" value="1"/>
</dbReference>
<keyword evidence="2 5" id="KW-0690">Ribosome biogenesis</keyword>
<dbReference type="EMBL" id="BJNV01000038">
    <property type="protein sequence ID" value="GEC96208.1"/>
    <property type="molecule type" value="Genomic_DNA"/>
</dbReference>
<dbReference type="GO" id="GO:0005840">
    <property type="term" value="C:ribosome"/>
    <property type="evidence" value="ECO:0007669"/>
    <property type="project" value="InterPro"/>
</dbReference>
<dbReference type="GO" id="GO:0042274">
    <property type="term" value="P:ribosomal small subunit biogenesis"/>
    <property type="evidence" value="ECO:0007669"/>
    <property type="project" value="UniProtKB-UniRule"/>
</dbReference>
<dbReference type="NCBIfam" id="TIGR02273">
    <property type="entry name" value="16S_RimM"/>
    <property type="match status" value="1"/>
</dbReference>
<evidence type="ECO:0000256" key="1">
    <source>
        <dbReference type="ARBA" id="ARBA00022490"/>
    </source>
</evidence>
<dbReference type="InterPro" id="IPR002676">
    <property type="entry name" value="RimM_N"/>
</dbReference>
<dbReference type="SUPFAM" id="SSF50346">
    <property type="entry name" value="PRC-barrel domain"/>
    <property type="match status" value="1"/>
</dbReference>
<dbReference type="PANTHER" id="PTHR33692">
    <property type="entry name" value="RIBOSOME MATURATION FACTOR RIMM"/>
    <property type="match status" value="1"/>
</dbReference>
<evidence type="ECO:0000256" key="4">
    <source>
        <dbReference type="ARBA" id="ARBA00023186"/>
    </source>
</evidence>
<accession>A0A4Y4CTJ0</accession>
<dbReference type="Pfam" id="PF01782">
    <property type="entry name" value="RimM"/>
    <property type="match status" value="1"/>
</dbReference>
<dbReference type="AlphaFoldDB" id="A0A4Y4CTJ0"/>
<feature type="domain" description="RimM N-terminal" evidence="6">
    <location>
        <begin position="19"/>
        <end position="103"/>
    </location>
</feature>
<evidence type="ECO:0000256" key="3">
    <source>
        <dbReference type="ARBA" id="ARBA00022552"/>
    </source>
</evidence>
<keyword evidence="3 5" id="KW-0698">rRNA processing</keyword>
<dbReference type="Gene3D" id="2.30.30.240">
    <property type="entry name" value="PRC-barrel domain"/>
    <property type="match status" value="1"/>
</dbReference>
<feature type="domain" description="Ribosome maturation factor RimM PRC barrel" evidence="7">
    <location>
        <begin position="115"/>
        <end position="181"/>
    </location>
</feature>
<comment type="subunit">
    <text evidence="5">Binds ribosomal protein uS19.</text>
</comment>
<dbReference type="Gene3D" id="2.40.30.60">
    <property type="entry name" value="RimM"/>
    <property type="match status" value="1"/>
</dbReference>
<dbReference type="InterPro" id="IPR011033">
    <property type="entry name" value="PRC_barrel-like_sf"/>
</dbReference>
<evidence type="ECO:0000313" key="9">
    <source>
        <dbReference type="Proteomes" id="UP000318422"/>
    </source>
</evidence>
<comment type="function">
    <text evidence="5">An accessory protein needed during the final step in the assembly of 30S ribosomal subunit, possibly for assembly of the head region. Essential for efficient processing of 16S rRNA. May be needed both before and after RbfA during the maturation of 16S rRNA. It has affinity for free ribosomal 30S subunits but not for 70S ribosomes.</text>
</comment>
<evidence type="ECO:0000256" key="5">
    <source>
        <dbReference type="HAMAP-Rule" id="MF_00014"/>
    </source>
</evidence>
<dbReference type="PANTHER" id="PTHR33692:SF1">
    <property type="entry name" value="RIBOSOME MATURATION FACTOR RIMM"/>
    <property type="match status" value="1"/>
</dbReference>
<dbReference type="SUPFAM" id="SSF50447">
    <property type="entry name" value="Translation proteins"/>
    <property type="match status" value="1"/>
</dbReference>